<feature type="region of interest" description="Disordered" evidence="1">
    <location>
        <begin position="84"/>
        <end position="118"/>
    </location>
</feature>
<accession>A0AAQ3NTZ4</accession>
<protein>
    <submittedName>
        <fullName evidence="3">Uncharacterized protein</fullName>
    </submittedName>
</protein>
<evidence type="ECO:0000313" key="4">
    <source>
        <dbReference type="Proteomes" id="UP001374535"/>
    </source>
</evidence>
<dbReference type="EMBL" id="CP144697">
    <property type="protein sequence ID" value="WVZ15463.1"/>
    <property type="molecule type" value="Genomic_DNA"/>
</dbReference>
<name>A0AAQ3NTZ4_VIGMU</name>
<proteinExistence type="predicted"/>
<gene>
    <name evidence="3" type="ORF">V8G54_013029</name>
</gene>
<keyword evidence="2" id="KW-0812">Transmembrane</keyword>
<sequence>MPIPCISVGTSIPISLTAAITSSLTPNPSKLATTFFSFLALSFSASATAAPLAFFLGSGAILAASLRCRARSLSSSKECFASAVSGAAATEQSGRKRGRRGRGLRSGTRLARKRVKGE</sequence>
<dbReference type="AlphaFoldDB" id="A0AAQ3NTZ4"/>
<dbReference type="Proteomes" id="UP001374535">
    <property type="component" value="Chromosome 4"/>
</dbReference>
<organism evidence="3 4">
    <name type="scientific">Vigna mungo</name>
    <name type="common">Black gram</name>
    <name type="synonym">Phaseolus mungo</name>
    <dbReference type="NCBI Taxonomy" id="3915"/>
    <lineage>
        <taxon>Eukaryota</taxon>
        <taxon>Viridiplantae</taxon>
        <taxon>Streptophyta</taxon>
        <taxon>Embryophyta</taxon>
        <taxon>Tracheophyta</taxon>
        <taxon>Spermatophyta</taxon>
        <taxon>Magnoliopsida</taxon>
        <taxon>eudicotyledons</taxon>
        <taxon>Gunneridae</taxon>
        <taxon>Pentapetalae</taxon>
        <taxon>rosids</taxon>
        <taxon>fabids</taxon>
        <taxon>Fabales</taxon>
        <taxon>Fabaceae</taxon>
        <taxon>Papilionoideae</taxon>
        <taxon>50 kb inversion clade</taxon>
        <taxon>NPAAA clade</taxon>
        <taxon>indigoferoid/millettioid clade</taxon>
        <taxon>Phaseoleae</taxon>
        <taxon>Vigna</taxon>
    </lineage>
</organism>
<reference evidence="3 4" key="1">
    <citation type="journal article" date="2023" name="Life. Sci Alliance">
        <title>Evolutionary insights into 3D genome organization and epigenetic landscape of Vigna mungo.</title>
        <authorList>
            <person name="Junaid A."/>
            <person name="Singh B."/>
            <person name="Bhatia S."/>
        </authorList>
    </citation>
    <scope>NUCLEOTIDE SEQUENCE [LARGE SCALE GENOMIC DNA]</scope>
    <source>
        <strain evidence="3">Urdbean</strain>
    </source>
</reference>
<keyword evidence="2" id="KW-1133">Transmembrane helix</keyword>
<evidence type="ECO:0000256" key="2">
    <source>
        <dbReference type="SAM" id="Phobius"/>
    </source>
</evidence>
<evidence type="ECO:0000313" key="3">
    <source>
        <dbReference type="EMBL" id="WVZ15463.1"/>
    </source>
</evidence>
<keyword evidence="4" id="KW-1185">Reference proteome</keyword>
<feature type="transmembrane region" description="Helical" evidence="2">
    <location>
        <begin position="35"/>
        <end position="64"/>
    </location>
</feature>
<keyword evidence="2" id="KW-0472">Membrane</keyword>
<evidence type="ECO:0000256" key="1">
    <source>
        <dbReference type="SAM" id="MobiDB-lite"/>
    </source>
</evidence>